<keyword evidence="3 6" id="KW-0812">Transmembrane</keyword>
<gene>
    <name evidence="7" type="ORF">Bca52824_012554</name>
</gene>
<evidence type="ECO:0008006" key="9">
    <source>
        <dbReference type="Google" id="ProtNLM"/>
    </source>
</evidence>
<dbReference type="EMBL" id="JAAMPC010000003">
    <property type="protein sequence ID" value="KAG2319341.1"/>
    <property type="molecule type" value="Genomic_DNA"/>
</dbReference>
<keyword evidence="5 6" id="KW-0472">Membrane</keyword>
<comment type="caution">
    <text evidence="7">The sequence shown here is derived from an EMBL/GenBank/DDBJ whole genome shotgun (WGS) entry which is preliminary data.</text>
</comment>
<dbReference type="OrthoDB" id="1892640at2759"/>
<dbReference type="GO" id="GO:0016020">
    <property type="term" value="C:membrane"/>
    <property type="evidence" value="ECO:0007669"/>
    <property type="project" value="UniProtKB-SubCell"/>
</dbReference>
<evidence type="ECO:0000256" key="3">
    <source>
        <dbReference type="ARBA" id="ARBA00022692"/>
    </source>
</evidence>
<dbReference type="Proteomes" id="UP000886595">
    <property type="component" value="Unassembled WGS sequence"/>
</dbReference>
<proteinExistence type="inferred from homology"/>
<keyword evidence="8" id="KW-1185">Reference proteome</keyword>
<evidence type="ECO:0000256" key="1">
    <source>
        <dbReference type="ARBA" id="ARBA00004141"/>
    </source>
</evidence>
<accession>A0A8X7VX18</accession>
<evidence type="ECO:0000256" key="6">
    <source>
        <dbReference type="SAM" id="Phobius"/>
    </source>
</evidence>
<keyword evidence="4 6" id="KW-1133">Transmembrane helix</keyword>
<dbReference type="InterPro" id="IPR044991">
    <property type="entry name" value="TET_plant"/>
</dbReference>
<evidence type="ECO:0000313" key="7">
    <source>
        <dbReference type="EMBL" id="KAG2319341.1"/>
    </source>
</evidence>
<evidence type="ECO:0000256" key="5">
    <source>
        <dbReference type="ARBA" id="ARBA00023136"/>
    </source>
</evidence>
<feature type="transmembrane region" description="Helical" evidence="6">
    <location>
        <begin position="68"/>
        <end position="89"/>
    </location>
</feature>
<dbReference type="AlphaFoldDB" id="A0A8X7VX18"/>
<evidence type="ECO:0000256" key="2">
    <source>
        <dbReference type="ARBA" id="ARBA00006840"/>
    </source>
</evidence>
<comment type="subcellular location">
    <subcellularLocation>
        <location evidence="1">Membrane</location>
        <topology evidence="1">Multi-pass membrane protein</topology>
    </subcellularLocation>
</comment>
<evidence type="ECO:0000313" key="8">
    <source>
        <dbReference type="Proteomes" id="UP000886595"/>
    </source>
</evidence>
<dbReference type="GO" id="GO:0009734">
    <property type="term" value="P:auxin-activated signaling pathway"/>
    <property type="evidence" value="ECO:0007669"/>
    <property type="project" value="InterPro"/>
</dbReference>
<organism evidence="7 8">
    <name type="scientific">Brassica carinata</name>
    <name type="common">Ethiopian mustard</name>
    <name type="synonym">Abyssinian cabbage</name>
    <dbReference type="NCBI Taxonomy" id="52824"/>
    <lineage>
        <taxon>Eukaryota</taxon>
        <taxon>Viridiplantae</taxon>
        <taxon>Streptophyta</taxon>
        <taxon>Embryophyta</taxon>
        <taxon>Tracheophyta</taxon>
        <taxon>Spermatophyta</taxon>
        <taxon>Magnoliopsida</taxon>
        <taxon>eudicotyledons</taxon>
        <taxon>Gunneridae</taxon>
        <taxon>Pentapetalae</taxon>
        <taxon>rosids</taxon>
        <taxon>malvids</taxon>
        <taxon>Brassicales</taxon>
        <taxon>Brassicaceae</taxon>
        <taxon>Brassiceae</taxon>
        <taxon>Brassica</taxon>
    </lineage>
</organism>
<dbReference type="PANTHER" id="PTHR32191">
    <property type="entry name" value="TETRASPANIN-8-RELATED"/>
    <property type="match status" value="1"/>
</dbReference>
<name>A0A8X7VX18_BRACI</name>
<sequence length="103" mass="11410">MVQCSKQTSRNPQLLPLSCFVSLPPTGPYTNEDCNAWGNKLGTLCYNCQTCKAGLLDNVLRNSWKKVAQVNIVILIFLIVVYSVGCCAFSNNRKHIGVIDPYV</sequence>
<protein>
    <recommendedName>
        <fullName evidence="9">Senescence-associated protein</fullName>
    </recommendedName>
</protein>
<evidence type="ECO:0000256" key="4">
    <source>
        <dbReference type="ARBA" id="ARBA00022989"/>
    </source>
</evidence>
<comment type="similarity">
    <text evidence="2">Belongs to the tetraspanin (TM4SF) family.</text>
</comment>
<reference evidence="7 8" key="1">
    <citation type="submission" date="2020-02" db="EMBL/GenBank/DDBJ databases">
        <authorList>
            <person name="Ma Q."/>
            <person name="Huang Y."/>
            <person name="Song X."/>
            <person name="Pei D."/>
        </authorList>
    </citation>
    <scope>NUCLEOTIDE SEQUENCE [LARGE SCALE GENOMIC DNA]</scope>
    <source>
        <strain evidence="7">Sxm20200214</strain>
        <tissue evidence="7">Leaf</tissue>
    </source>
</reference>